<evidence type="ECO:0000313" key="3">
    <source>
        <dbReference type="Proteomes" id="UP001401887"/>
    </source>
</evidence>
<sequence>MREVPSLWPGPRRIQWACVLAEELGLEKLDDVPLLMQGLASVLKAPAVAPHAALVREARHVLQGVRSHGALVYEVRDFNAFVREQGRQQAPAYEIQERDDGIHFKRVTHRIKDRDVTANTTAEQARQALRDGFDRQFNTLSLADPAREFTAEVSARRTDGYAATGTVHVPVNLGGVPLPAIPQHSLDRTPRGALRVPWSDLEAIAAELDRLDGEQGHRPENWAARLANAKLMVTAGGKLEPGTELVLEGLKHLVGLPGAGKTTLITLLCVWLSRQGVKTAVFFTSVQVARGYLEKLHRYGASVGMLVGQGGTTRARHATRLSELAASGDPQGGFGHAVFGAHLFGANCLLPAFAPSGSEHWPLGEAPCDRVQQRREPGDRRAVRRLCPAWAACGRNKAARDLPSQTVWLGHIASLDTLVPGHTSEERLRYFELVARTFDVVIVDECDAAQQNLDGHGAVTLKITGRENSLHHNGVQDLQVRLAGEDNFMLTDPLVEVYDEYFDRFSWHTKRLVTTVQKLSPETRERYAGQLLTTNAVLSRIMRDIAQERKAAVWDFYQSALYDAFETDNRPQEWVNARRFARDLGLKVTAARKEWLALNEALRMYLRANTSGRREAAQAAIHRILVRVVGLEGRPVHEDVRLLVAVSCLVVAFRRVAGHAQRLVTHGIVDGSVLSNSDSAELQKHVPVNVMGLLSGVRFHMQPNGSTAIDYLMMNSAPRLLLYHLHELDGEGGPAVLLTSATSYLEQSTTYHVEVLPDYVLSPAVPDVRADLTHYAFTPVTDQRSGTPLSFSGAGDPHTARENLRRMVDALVGGDWQESEVGKALTTLQASYGARRKAAFVVNSYEQVETIVEHLRVRHPDAYRRVRGVVRAPRPGPYVTSAQVEALRDDEDVELLVFPMMAIGRGVNIVFSEGEHRRKAAMGCLYFLTRPHPAADDLSFLLSVVARETQKADARVPAGDETLEETRDAWLQARRAAFARASELIGSPLRASTLEGELFEAFAANLAVPVLQTIGRGMRGGSPVQVFFVDAAWARMSARGEVETASSSVLVAMRDVLRACVNHPDPLRAGVYRELYAAFLDPLERLENLHFPDPAVPRPAPRRKAVQLDPDDVDDVYVPPADLDLEEI</sequence>
<comment type="caution">
    <text evidence="2">The sequence shown here is derived from an EMBL/GenBank/DDBJ whole genome shotgun (WGS) entry which is preliminary data.</text>
</comment>
<dbReference type="RefSeq" id="WP_345464022.1">
    <property type="nucleotide sequence ID" value="NZ_BAABRP010000005.1"/>
</dbReference>
<dbReference type="InterPro" id="IPR027417">
    <property type="entry name" value="P-loop_NTPase"/>
</dbReference>
<gene>
    <name evidence="2" type="ORF">Dcar01_01774</name>
</gene>
<organism evidence="2 3">
    <name type="scientific">Deinococcus carri</name>
    <dbReference type="NCBI Taxonomy" id="1211323"/>
    <lineage>
        <taxon>Bacteria</taxon>
        <taxon>Thermotogati</taxon>
        <taxon>Deinococcota</taxon>
        <taxon>Deinococci</taxon>
        <taxon>Deinococcales</taxon>
        <taxon>Deinococcaceae</taxon>
        <taxon>Deinococcus</taxon>
    </lineage>
</organism>
<keyword evidence="3" id="KW-1185">Reference proteome</keyword>
<dbReference type="EMBL" id="BAABRP010000005">
    <property type="protein sequence ID" value="GAA5513048.1"/>
    <property type="molecule type" value="Genomic_DNA"/>
</dbReference>
<protein>
    <recommendedName>
        <fullName evidence="4">DNA helicase</fullName>
    </recommendedName>
</protein>
<feature type="region of interest" description="Disordered" evidence="1">
    <location>
        <begin position="1092"/>
        <end position="1116"/>
    </location>
</feature>
<name>A0ABP9W939_9DEIO</name>
<proteinExistence type="predicted"/>
<dbReference type="SUPFAM" id="SSF52540">
    <property type="entry name" value="P-loop containing nucleoside triphosphate hydrolases"/>
    <property type="match status" value="1"/>
</dbReference>
<evidence type="ECO:0000256" key="1">
    <source>
        <dbReference type="SAM" id="MobiDB-lite"/>
    </source>
</evidence>
<evidence type="ECO:0000313" key="2">
    <source>
        <dbReference type="EMBL" id="GAA5513048.1"/>
    </source>
</evidence>
<accession>A0ABP9W939</accession>
<dbReference type="Proteomes" id="UP001401887">
    <property type="component" value="Unassembled WGS sequence"/>
</dbReference>
<reference evidence="2 3" key="1">
    <citation type="submission" date="2024-02" db="EMBL/GenBank/DDBJ databases">
        <title>Deinococcus carri NBRC 110142.</title>
        <authorList>
            <person name="Ichikawa N."/>
            <person name="Katano-Makiyama Y."/>
            <person name="Hidaka K."/>
        </authorList>
    </citation>
    <scope>NUCLEOTIDE SEQUENCE [LARGE SCALE GENOMIC DNA]</scope>
    <source>
        <strain evidence="2 3">NBRC 110142</strain>
    </source>
</reference>
<evidence type="ECO:0008006" key="4">
    <source>
        <dbReference type="Google" id="ProtNLM"/>
    </source>
</evidence>